<dbReference type="SMART" id="SM00322">
    <property type="entry name" value="KH"/>
    <property type="match status" value="3"/>
</dbReference>
<keyword evidence="1" id="KW-0677">Repeat</keyword>
<dbReference type="CDD" id="cd22456">
    <property type="entry name" value="KH-I_Rnc1_rpt2"/>
    <property type="match status" value="1"/>
</dbReference>
<dbReference type="PROSITE" id="PS50084">
    <property type="entry name" value="KH_TYPE_1"/>
    <property type="match status" value="3"/>
</dbReference>
<sequence>MADSNRKRSRSPSDSEQQKHPKRANTGAPSTSNDLPANVSTGSVTLSAATDVTMVDEKPASPSSAHSDKPKDGTSPPPPDGAAKTGSGSVSGETTSTAATAPSPMIHMRCLIVTQDASIIIGKGGTHVNEIREKSGARVMVSESIPGNPERILNVSGPLDAVSKAFGLIVRRINDEPFDVPSVPGSRAVTIKFMIPNSRMGSVIGKQGSKIKEIQDASGARLNASEGMLPGSTERVLSVAGVADAIHIATYYIGNILIEAQERMPSSTNSTYRPSTNSRRPPPPHANPPPASYSGSSYVPGYSNPYAAAAPPPPPHHHHNPPPQQLQTQQIYIPNDLVGCIIGKGGSKINEIRHMSASQIKIMEPGAVAVNANGAPGPGGEGERLVVITGQPANIQMAVQLLYHRLEQEKQKQLRAP</sequence>
<evidence type="ECO:0000313" key="6">
    <source>
        <dbReference type="Proteomes" id="UP001222325"/>
    </source>
</evidence>
<comment type="caution">
    <text evidence="5">The sequence shown here is derived from an EMBL/GenBank/DDBJ whole genome shotgun (WGS) entry which is preliminary data.</text>
</comment>
<dbReference type="SUPFAM" id="SSF54791">
    <property type="entry name" value="Eukaryotic type KH-domain (KH-domain type I)"/>
    <property type="match status" value="3"/>
</dbReference>
<feature type="compositionally biased region" description="Basic and acidic residues" evidence="3">
    <location>
        <begin position="1"/>
        <end position="19"/>
    </location>
</feature>
<evidence type="ECO:0000259" key="4">
    <source>
        <dbReference type="SMART" id="SM00322"/>
    </source>
</evidence>
<dbReference type="EMBL" id="JARJCN010000033">
    <property type="protein sequence ID" value="KAJ7085836.1"/>
    <property type="molecule type" value="Genomic_DNA"/>
</dbReference>
<evidence type="ECO:0000256" key="3">
    <source>
        <dbReference type="SAM" id="MobiDB-lite"/>
    </source>
</evidence>
<protein>
    <recommendedName>
        <fullName evidence="4">K Homology domain-containing protein</fullName>
    </recommendedName>
</protein>
<accession>A0AAD6U513</accession>
<proteinExistence type="predicted"/>
<keyword evidence="6" id="KW-1185">Reference proteome</keyword>
<reference evidence="5" key="1">
    <citation type="submission" date="2023-03" db="EMBL/GenBank/DDBJ databases">
        <title>Massive genome expansion in bonnet fungi (Mycena s.s.) driven by repeated elements and novel gene families across ecological guilds.</title>
        <authorList>
            <consortium name="Lawrence Berkeley National Laboratory"/>
            <person name="Harder C.B."/>
            <person name="Miyauchi S."/>
            <person name="Viragh M."/>
            <person name="Kuo A."/>
            <person name="Thoen E."/>
            <person name="Andreopoulos B."/>
            <person name="Lu D."/>
            <person name="Skrede I."/>
            <person name="Drula E."/>
            <person name="Henrissat B."/>
            <person name="Morin E."/>
            <person name="Kohler A."/>
            <person name="Barry K."/>
            <person name="LaButti K."/>
            <person name="Morin E."/>
            <person name="Salamov A."/>
            <person name="Lipzen A."/>
            <person name="Mereny Z."/>
            <person name="Hegedus B."/>
            <person name="Baldrian P."/>
            <person name="Stursova M."/>
            <person name="Weitz H."/>
            <person name="Taylor A."/>
            <person name="Grigoriev I.V."/>
            <person name="Nagy L.G."/>
            <person name="Martin F."/>
            <person name="Kauserud H."/>
        </authorList>
    </citation>
    <scope>NUCLEOTIDE SEQUENCE</scope>
    <source>
        <strain evidence="5">CBHHK173m</strain>
    </source>
</reference>
<feature type="compositionally biased region" description="Low complexity" evidence="3">
    <location>
        <begin position="85"/>
        <end position="102"/>
    </location>
</feature>
<feature type="domain" description="K Homology" evidence="4">
    <location>
        <begin position="104"/>
        <end position="174"/>
    </location>
</feature>
<feature type="domain" description="K Homology" evidence="4">
    <location>
        <begin position="187"/>
        <end position="258"/>
    </location>
</feature>
<dbReference type="InterPro" id="IPR004088">
    <property type="entry name" value="KH_dom_type_1"/>
</dbReference>
<organism evidence="5 6">
    <name type="scientific">Mycena belliarum</name>
    <dbReference type="NCBI Taxonomy" id="1033014"/>
    <lineage>
        <taxon>Eukaryota</taxon>
        <taxon>Fungi</taxon>
        <taxon>Dikarya</taxon>
        <taxon>Basidiomycota</taxon>
        <taxon>Agaricomycotina</taxon>
        <taxon>Agaricomycetes</taxon>
        <taxon>Agaricomycetidae</taxon>
        <taxon>Agaricales</taxon>
        <taxon>Marasmiineae</taxon>
        <taxon>Mycenaceae</taxon>
        <taxon>Mycena</taxon>
    </lineage>
</organism>
<feature type="compositionally biased region" description="Polar residues" evidence="3">
    <location>
        <begin position="27"/>
        <end position="50"/>
    </location>
</feature>
<feature type="compositionally biased region" description="Low complexity" evidence="3">
    <location>
        <begin position="265"/>
        <end position="279"/>
    </location>
</feature>
<name>A0AAD6U513_9AGAR</name>
<dbReference type="Pfam" id="PF00013">
    <property type="entry name" value="KH_1"/>
    <property type="match status" value="3"/>
</dbReference>
<feature type="domain" description="K Homology" evidence="4">
    <location>
        <begin position="325"/>
        <end position="407"/>
    </location>
</feature>
<dbReference type="Gene3D" id="3.30.1370.10">
    <property type="entry name" value="K Homology domain, type 1"/>
    <property type="match status" value="3"/>
</dbReference>
<dbReference type="InterPro" id="IPR036612">
    <property type="entry name" value="KH_dom_type_1_sf"/>
</dbReference>
<feature type="region of interest" description="Disordered" evidence="3">
    <location>
        <begin position="264"/>
        <end position="325"/>
    </location>
</feature>
<evidence type="ECO:0000256" key="2">
    <source>
        <dbReference type="PROSITE-ProRule" id="PRU00117"/>
    </source>
</evidence>
<dbReference type="PANTHER" id="PTHR10288">
    <property type="entry name" value="KH DOMAIN CONTAINING RNA BINDING PROTEIN"/>
    <property type="match status" value="1"/>
</dbReference>
<dbReference type="InterPro" id="IPR004087">
    <property type="entry name" value="KH_dom"/>
</dbReference>
<gene>
    <name evidence="5" type="ORF">B0H15DRAFT_846585</name>
</gene>
<evidence type="ECO:0000313" key="5">
    <source>
        <dbReference type="EMBL" id="KAJ7085836.1"/>
    </source>
</evidence>
<dbReference type="AlphaFoldDB" id="A0AAD6U513"/>
<evidence type="ECO:0000256" key="1">
    <source>
        <dbReference type="ARBA" id="ARBA00022737"/>
    </source>
</evidence>
<dbReference type="Proteomes" id="UP001222325">
    <property type="component" value="Unassembled WGS sequence"/>
</dbReference>
<dbReference type="GO" id="GO:0003723">
    <property type="term" value="F:RNA binding"/>
    <property type="evidence" value="ECO:0007669"/>
    <property type="project" value="UniProtKB-UniRule"/>
</dbReference>
<keyword evidence="2" id="KW-0694">RNA-binding</keyword>
<feature type="region of interest" description="Disordered" evidence="3">
    <location>
        <begin position="1"/>
        <end position="102"/>
    </location>
</feature>
<feature type="compositionally biased region" description="Pro residues" evidence="3">
    <location>
        <begin position="280"/>
        <end position="291"/>
    </location>
</feature>
<feature type="compositionally biased region" description="Low complexity" evidence="3">
    <location>
        <begin position="292"/>
        <end position="309"/>
    </location>
</feature>